<evidence type="ECO:0000313" key="10">
    <source>
        <dbReference type="EMBL" id="KAK4218896.1"/>
    </source>
</evidence>
<feature type="region of interest" description="Disordered" evidence="6">
    <location>
        <begin position="188"/>
        <end position="234"/>
    </location>
</feature>
<dbReference type="InterPro" id="IPR049326">
    <property type="entry name" value="Rhodopsin_dom_fungi"/>
</dbReference>
<feature type="chain" id="PRO_5042996423" description="Rhodopsin domain-containing protein" evidence="8">
    <location>
        <begin position="35"/>
        <end position="714"/>
    </location>
</feature>
<proteinExistence type="inferred from homology"/>
<feature type="transmembrane region" description="Helical" evidence="7">
    <location>
        <begin position="238"/>
        <end position="261"/>
    </location>
</feature>
<organism evidence="10 11">
    <name type="scientific">Rhypophila decipiens</name>
    <dbReference type="NCBI Taxonomy" id="261697"/>
    <lineage>
        <taxon>Eukaryota</taxon>
        <taxon>Fungi</taxon>
        <taxon>Dikarya</taxon>
        <taxon>Ascomycota</taxon>
        <taxon>Pezizomycotina</taxon>
        <taxon>Sordariomycetes</taxon>
        <taxon>Sordariomycetidae</taxon>
        <taxon>Sordariales</taxon>
        <taxon>Naviculisporaceae</taxon>
        <taxon>Rhypophila</taxon>
    </lineage>
</organism>
<keyword evidence="3 7" id="KW-1133">Transmembrane helix</keyword>
<feature type="region of interest" description="Disordered" evidence="6">
    <location>
        <begin position="694"/>
        <end position="714"/>
    </location>
</feature>
<evidence type="ECO:0000256" key="2">
    <source>
        <dbReference type="ARBA" id="ARBA00022692"/>
    </source>
</evidence>
<keyword evidence="2 7" id="KW-0812">Transmembrane</keyword>
<sequence length="714" mass="77654">MSSLRPKPYSDYKYKHLLRSTGFLLLLCATTTLAADPPRCYSTAGNLIKDKNVVPCNPNATASGEPGSHSSCCNQQMGDVCLSTGLCLNTGSKGPSGLLWLNGCTDPTWRDRACPQYCNPPVGSTRDVWNPTLRACTAKSWCCAGYYDSDEDCCANDFNMTSRGAGRIERIMIPDDALVSETSSVAIIPTSTPSDLPGNNNDPSSCSTDSNANTDNKNEQNGSSTAGNGNPTTTTTTAAITGGILGTLLLAALIALVLIFLQNRKLRRSLAAAEEARKPTAASANGDDPYKEQYYQRYPSEVAHPNYGLSPPAWVPTELAVNIKAYIREGCGDHVMASAPPWDSLPTDVQQELLDGPALAPPPGVVVNPIAIDQMAGNRAAIRVYLEDVIGLVALAFYFASLWGFAAYAEHPGYFVHAYQLRVRDMEPTFFALWYVFVTYLFLLVFGKTAILLEWVRIFVPAGTRPLFWWLAHALIAINIISGTIIAFFTIFDCSPVDKFWKGWIDGSCFYYLPIDLVSVSLNLAVDILAMIIPQKIIWGMVLLGRAKKVGLSIVFGLGILTCICAIGRLKSAIDSFVPDMVYFLGPAMLWVLAEQTCIMLVFLVPGAAPVFHVHKLPGSGPFIRVGRFFRRQLLRLSSWSSSSTGGRSATSDGIQEDGGRTATHNGNALDNEGIDVEKTMDLEHVINKVNVTRTTESTQASVRKDLSFEQQKD</sequence>
<feature type="transmembrane region" description="Helical" evidence="7">
    <location>
        <begin position="389"/>
        <end position="409"/>
    </location>
</feature>
<evidence type="ECO:0000256" key="6">
    <source>
        <dbReference type="SAM" id="MobiDB-lite"/>
    </source>
</evidence>
<comment type="caution">
    <text evidence="10">The sequence shown here is derived from an EMBL/GenBank/DDBJ whole genome shotgun (WGS) entry which is preliminary data.</text>
</comment>
<feature type="transmembrane region" description="Helical" evidence="7">
    <location>
        <begin position="429"/>
        <end position="446"/>
    </location>
</feature>
<evidence type="ECO:0000256" key="5">
    <source>
        <dbReference type="ARBA" id="ARBA00038359"/>
    </source>
</evidence>
<feature type="region of interest" description="Disordered" evidence="6">
    <location>
        <begin position="641"/>
        <end position="674"/>
    </location>
</feature>
<dbReference type="Proteomes" id="UP001301769">
    <property type="component" value="Unassembled WGS sequence"/>
</dbReference>
<feature type="transmembrane region" description="Helical" evidence="7">
    <location>
        <begin position="467"/>
        <end position="491"/>
    </location>
</feature>
<evidence type="ECO:0000256" key="1">
    <source>
        <dbReference type="ARBA" id="ARBA00004141"/>
    </source>
</evidence>
<dbReference type="EMBL" id="MU858051">
    <property type="protein sequence ID" value="KAK4218896.1"/>
    <property type="molecule type" value="Genomic_DNA"/>
</dbReference>
<dbReference type="GO" id="GO:0016020">
    <property type="term" value="C:membrane"/>
    <property type="evidence" value="ECO:0007669"/>
    <property type="project" value="UniProtKB-SubCell"/>
</dbReference>
<reference evidence="10" key="2">
    <citation type="submission" date="2023-05" db="EMBL/GenBank/DDBJ databases">
        <authorList>
            <consortium name="Lawrence Berkeley National Laboratory"/>
            <person name="Steindorff A."/>
            <person name="Hensen N."/>
            <person name="Bonometti L."/>
            <person name="Westerberg I."/>
            <person name="Brannstrom I.O."/>
            <person name="Guillou S."/>
            <person name="Cros-Aarteil S."/>
            <person name="Calhoun S."/>
            <person name="Haridas S."/>
            <person name="Kuo A."/>
            <person name="Mondo S."/>
            <person name="Pangilinan J."/>
            <person name="Riley R."/>
            <person name="Labutti K."/>
            <person name="Andreopoulos B."/>
            <person name="Lipzen A."/>
            <person name="Chen C."/>
            <person name="Yanf M."/>
            <person name="Daum C."/>
            <person name="Ng V."/>
            <person name="Clum A."/>
            <person name="Ohm R."/>
            <person name="Martin F."/>
            <person name="Silar P."/>
            <person name="Natvig D."/>
            <person name="Lalanne C."/>
            <person name="Gautier V."/>
            <person name="Ament-Velasquez S.L."/>
            <person name="Kruys A."/>
            <person name="Hutchinson M.I."/>
            <person name="Powell A.J."/>
            <person name="Barry K."/>
            <person name="Miller A.N."/>
            <person name="Grigoriev I.V."/>
            <person name="Debuchy R."/>
            <person name="Gladieux P."/>
            <person name="Thoren M.H."/>
            <person name="Johannesson H."/>
        </authorList>
    </citation>
    <scope>NUCLEOTIDE SEQUENCE</scope>
    <source>
        <strain evidence="10">PSN293</strain>
    </source>
</reference>
<evidence type="ECO:0000256" key="8">
    <source>
        <dbReference type="SAM" id="SignalP"/>
    </source>
</evidence>
<name>A0AAN6YIW5_9PEZI</name>
<evidence type="ECO:0000256" key="7">
    <source>
        <dbReference type="SAM" id="Phobius"/>
    </source>
</evidence>
<evidence type="ECO:0000259" key="9">
    <source>
        <dbReference type="Pfam" id="PF20684"/>
    </source>
</evidence>
<feature type="compositionally biased region" description="Polar residues" evidence="6">
    <location>
        <begin position="188"/>
        <end position="215"/>
    </location>
</feature>
<accession>A0AAN6YIW5</accession>
<dbReference type="PANTHER" id="PTHR33048:SF47">
    <property type="entry name" value="INTEGRAL MEMBRANE PROTEIN-RELATED"/>
    <property type="match status" value="1"/>
</dbReference>
<keyword evidence="8" id="KW-0732">Signal</keyword>
<reference evidence="10" key="1">
    <citation type="journal article" date="2023" name="Mol. Phylogenet. Evol.">
        <title>Genome-scale phylogeny and comparative genomics of the fungal order Sordariales.</title>
        <authorList>
            <person name="Hensen N."/>
            <person name="Bonometti L."/>
            <person name="Westerberg I."/>
            <person name="Brannstrom I.O."/>
            <person name="Guillou S."/>
            <person name="Cros-Aarteil S."/>
            <person name="Calhoun S."/>
            <person name="Haridas S."/>
            <person name="Kuo A."/>
            <person name="Mondo S."/>
            <person name="Pangilinan J."/>
            <person name="Riley R."/>
            <person name="LaButti K."/>
            <person name="Andreopoulos B."/>
            <person name="Lipzen A."/>
            <person name="Chen C."/>
            <person name="Yan M."/>
            <person name="Daum C."/>
            <person name="Ng V."/>
            <person name="Clum A."/>
            <person name="Steindorff A."/>
            <person name="Ohm R.A."/>
            <person name="Martin F."/>
            <person name="Silar P."/>
            <person name="Natvig D.O."/>
            <person name="Lalanne C."/>
            <person name="Gautier V."/>
            <person name="Ament-Velasquez S.L."/>
            <person name="Kruys A."/>
            <person name="Hutchinson M.I."/>
            <person name="Powell A.J."/>
            <person name="Barry K."/>
            <person name="Miller A.N."/>
            <person name="Grigoriev I.V."/>
            <person name="Debuchy R."/>
            <person name="Gladieux P."/>
            <person name="Hiltunen Thoren M."/>
            <person name="Johannesson H."/>
        </authorList>
    </citation>
    <scope>NUCLEOTIDE SEQUENCE</scope>
    <source>
        <strain evidence="10">PSN293</strain>
    </source>
</reference>
<protein>
    <recommendedName>
        <fullName evidence="9">Rhodopsin domain-containing protein</fullName>
    </recommendedName>
</protein>
<gene>
    <name evidence="10" type="ORF">QBC37DRAFT_478619</name>
</gene>
<dbReference type="InterPro" id="IPR052337">
    <property type="entry name" value="SAT4-like"/>
</dbReference>
<comment type="similarity">
    <text evidence="5">Belongs to the SAT4 family.</text>
</comment>
<feature type="compositionally biased region" description="Basic and acidic residues" evidence="6">
    <location>
        <begin position="703"/>
        <end position="714"/>
    </location>
</feature>
<feature type="compositionally biased region" description="Low complexity" evidence="6">
    <location>
        <begin position="221"/>
        <end position="234"/>
    </location>
</feature>
<feature type="signal peptide" evidence="8">
    <location>
        <begin position="1"/>
        <end position="34"/>
    </location>
</feature>
<feature type="transmembrane region" description="Helical" evidence="7">
    <location>
        <begin position="511"/>
        <end position="530"/>
    </location>
</feature>
<dbReference type="PANTHER" id="PTHR33048">
    <property type="entry name" value="PTH11-LIKE INTEGRAL MEMBRANE PROTEIN (AFU_ORTHOLOGUE AFUA_5G11245)"/>
    <property type="match status" value="1"/>
</dbReference>
<evidence type="ECO:0000313" key="11">
    <source>
        <dbReference type="Proteomes" id="UP001301769"/>
    </source>
</evidence>
<feature type="transmembrane region" description="Helical" evidence="7">
    <location>
        <begin position="582"/>
        <end position="605"/>
    </location>
</feature>
<feature type="compositionally biased region" description="Low complexity" evidence="6">
    <location>
        <begin position="641"/>
        <end position="652"/>
    </location>
</feature>
<evidence type="ECO:0000256" key="4">
    <source>
        <dbReference type="ARBA" id="ARBA00023136"/>
    </source>
</evidence>
<feature type="transmembrane region" description="Helical" evidence="7">
    <location>
        <begin position="550"/>
        <end position="570"/>
    </location>
</feature>
<dbReference type="Pfam" id="PF20684">
    <property type="entry name" value="Fung_rhodopsin"/>
    <property type="match status" value="1"/>
</dbReference>
<keyword evidence="4 7" id="KW-0472">Membrane</keyword>
<evidence type="ECO:0000256" key="3">
    <source>
        <dbReference type="ARBA" id="ARBA00022989"/>
    </source>
</evidence>
<keyword evidence="11" id="KW-1185">Reference proteome</keyword>
<feature type="domain" description="Rhodopsin" evidence="9">
    <location>
        <begin position="383"/>
        <end position="611"/>
    </location>
</feature>
<dbReference type="AlphaFoldDB" id="A0AAN6YIW5"/>
<comment type="subcellular location">
    <subcellularLocation>
        <location evidence="1">Membrane</location>
        <topology evidence="1">Multi-pass membrane protein</topology>
    </subcellularLocation>
</comment>